<dbReference type="AlphaFoldDB" id="A0A4C1XRM8"/>
<protein>
    <submittedName>
        <fullName evidence="1">Uncharacterized protein</fullName>
    </submittedName>
</protein>
<sequence>MNAPRQPIPYTPCRIRSCVTILEARVAASYLTFTTPLSRAVHARSASCTASPAPSARCSPAHFSEIPATAPLRDGSISEDKIHLGGRLDCRTGASFESAVLFGAGRLAHPDDSHTGSVSSRVYSDGSMN</sequence>
<reference evidence="1 2" key="1">
    <citation type="journal article" date="2019" name="Commun. Biol.">
        <title>The bagworm genome reveals a unique fibroin gene that provides high tensile strength.</title>
        <authorList>
            <person name="Kono N."/>
            <person name="Nakamura H."/>
            <person name="Ohtoshi R."/>
            <person name="Tomita M."/>
            <person name="Numata K."/>
            <person name="Arakawa K."/>
        </authorList>
    </citation>
    <scope>NUCLEOTIDE SEQUENCE [LARGE SCALE GENOMIC DNA]</scope>
</reference>
<accession>A0A4C1XRM8</accession>
<dbReference type="EMBL" id="BGZK01000963">
    <property type="protein sequence ID" value="GBP66606.1"/>
    <property type="molecule type" value="Genomic_DNA"/>
</dbReference>
<evidence type="ECO:0000313" key="2">
    <source>
        <dbReference type="Proteomes" id="UP000299102"/>
    </source>
</evidence>
<gene>
    <name evidence="1" type="ORF">EVAR_50431_1</name>
</gene>
<dbReference type="Proteomes" id="UP000299102">
    <property type="component" value="Unassembled WGS sequence"/>
</dbReference>
<name>A0A4C1XRM8_EUMVA</name>
<proteinExistence type="predicted"/>
<comment type="caution">
    <text evidence="1">The sequence shown here is derived from an EMBL/GenBank/DDBJ whole genome shotgun (WGS) entry which is preliminary data.</text>
</comment>
<evidence type="ECO:0000313" key="1">
    <source>
        <dbReference type="EMBL" id="GBP66606.1"/>
    </source>
</evidence>
<organism evidence="1 2">
    <name type="scientific">Eumeta variegata</name>
    <name type="common">Bagworm moth</name>
    <name type="synonym">Eumeta japonica</name>
    <dbReference type="NCBI Taxonomy" id="151549"/>
    <lineage>
        <taxon>Eukaryota</taxon>
        <taxon>Metazoa</taxon>
        <taxon>Ecdysozoa</taxon>
        <taxon>Arthropoda</taxon>
        <taxon>Hexapoda</taxon>
        <taxon>Insecta</taxon>
        <taxon>Pterygota</taxon>
        <taxon>Neoptera</taxon>
        <taxon>Endopterygota</taxon>
        <taxon>Lepidoptera</taxon>
        <taxon>Glossata</taxon>
        <taxon>Ditrysia</taxon>
        <taxon>Tineoidea</taxon>
        <taxon>Psychidae</taxon>
        <taxon>Oiketicinae</taxon>
        <taxon>Eumeta</taxon>
    </lineage>
</organism>
<keyword evidence="2" id="KW-1185">Reference proteome</keyword>